<accession>A0ABX0JFC0</accession>
<reference evidence="1" key="1">
    <citation type="submission" date="2020-03" db="EMBL/GenBank/DDBJ databases">
        <title>Draft sequencing of Paenibacilllus sp. S3N08.</title>
        <authorList>
            <person name="Kim D.-U."/>
        </authorList>
    </citation>
    <scope>NUCLEOTIDE SEQUENCE</scope>
    <source>
        <strain evidence="1">S3N08</strain>
    </source>
</reference>
<proteinExistence type="predicted"/>
<dbReference type="EMBL" id="JAAOIW010000012">
    <property type="protein sequence ID" value="NHN33388.1"/>
    <property type="molecule type" value="Genomic_DNA"/>
</dbReference>
<keyword evidence="2" id="KW-1185">Reference proteome</keyword>
<protein>
    <submittedName>
        <fullName evidence="1">Uncharacterized protein</fullName>
    </submittedName>
</protein>
<evidence type="ECO:0000313" key="2">
    <source>
        <dbReference type="Proteomes" id="UP001165962"/>
    </source>
</evidence>
<organism evidence="1 2">
    <name type="scientific">Paenibacillus agricola</name>
    <dbReference type="NCBI Taxonomy" id="2716264"/>
    <lineage>
        <taxon>Bacteria</taxon>
        <taxon>Bacillati</taxon>
        <taxon>Bacillota</taxon>
        <taxon>Bacilli</taxon>
        <taxon>Bacillales</taxon>
        <taxon>Paenibacillaceae</taxon>
        <taxon>Paenibacillus</taxon>
    </lineage>
</organism>
<comment type="caution">
    <text evidence="1">The sequence shown here is derived from an EMBL/GenBank/DDBJ whole genome shotgun (WGS) entry which is preliminary data.</text>
</comment>
<gene>
    <name evidence="1" type="ORF">G9U52_26605</name>
</gene>
<dbReference type="Proteomes" id="UP001165962">
    <property type="component" value="Unassembled WGS sequence"/>
</dbReference>
<sequence>MSTYLMKNTWPIHINHYSSNYLANVMITMFTNPSVRLFDDFYNISQGFSRNFAQDSNLHEFIRFMLERFFYEEFEQKCGAVDGLGSQEAIGDIKPFWMNLVLMVYHIDHLSFQRWVEDNSQLKGDIDDMINAYMYEFLNDKWQELLQELTNDIFPILFANRGFLLEFNRRVART</sequence>
<evidence type="ECO:0000313" key="1">
    <source>
        <dbReference type="EMBL" id="NHN33388.1"/>
    </source>
</evidence>
<name>A0ABX0JFC0_9BACL</name>